<accession>A0A348WM52</accession>
<evidence type="ECO:0000259" key="10">
    <source>
        <dbReference type="Pfam" id="PF08019"/>
    </source>
</evidence>
<keyword evidence="4 11" id="KW-0808">Transferase</keyword>
<dbReference type="Gene3D" id="3.40.720.10">
    <property type="entry name" value="Alkaline Phosphatase, subunit A"/>
    <property type="match status" value="1"/>
</dbReference>
<dbReference type="InterPro" id="IPR058130">
    <property type="entry name" value="PEA_transf_C"/>
</dbReference>
<evidence type="ECO:0000256" key="3">
    <source>
        <dbReference type="ARBA" id="ARBA00022519"/>
    </source>
</evidence>
<dbReference type="STRING" id="314276.OS145_01422"/>
<keyword evidence="7 8" id="KW-0472">Membrane</keyword>
<reference evidence="11 12" key="1">
    <citation type="journal article" date="2018" name="Nat. Biotechnol.">
        <title>A standardized bacterial taxonomy based on genome phylogeny substantially revises the tree of life.</title>
        <authorList>
            <person name="Parks D.H."/>
            <person name="Chuvochina M."/>
            <person name="Waite D.W."/>
            <person name="Rinke C."/>
            <person name="Skarshewski A."/>
            <person name="Chaumeil P.A."/>
            <person name="Hugenholtz P."/>
        </authorList>
    </citation>
    <scope>NUCLEOTIDE SEQUENCE [LARGE SCALE GENOMIC DNA]</scope>
    <source>
        <strain evidence="11">UBA9360</strain>
    </source>
</reference>
<comment type="caution">
    <text evidence="11">The sequence shown here is derived from an EMBL/GenBank/DDBJ whole genome shotgun (WGS) entry which is preliminary data.</text>
</comment>
<dbReference type="InterPro" id="IPR040423">
    <property type="entry name" value="PEA_transferase"/>
</dbReference>
<feature type="transmembrane region" description="Helical" evidence="8">
    <location>
        <begin position="70"/>
        <end position="90"/>
    </location>
</feature>
<protein>
    <submittedName>
        <fullName evidence="11">Phosphoethanolamine transferase</fullName>
    </submittedName>
</protein>
<keyword evidence="3" id="KW-0997">Cell inner membrane</keyword>
<dbReference type="NCBIfam" id="NF028537">
    <property type="entry name" value="P_eth_NH2_trans"/>
    <property type="match status" value="1"/>
</dbReference>
<evidence type="ECO:0000259" key="9">
    <source>
        <dbReference type="Pfam" id="PF00884"/>
    </source>
</evidence>
<evidence type="ECO:0000313" key="11">
    <source>
        <dbReference type="EMBL" id="HAR55614.1"/>
    </source>
</evidence>
<dbReference type="EMBL" id="DMUP01000048">
    <property type="protein sequence ID" value="HAR55614.1"/>
    <property type="molecule type" value="Genomic_DNA"/>
</dbReference>
<evidence type="ECO:0000256" key="5">
    <source>
        <dbReference type="ARBA" id="ARBA00022692"/>
    </source>
</evidence>
<dbReference type="InterPro" id="IPR000917">
    <property type="entry name" value="Sulfatase_N"/>
</dbReference>
<dbReference type="Pfam" id="PF00884">
    <property type="entry name" value="Sulfatase"/>
    <property type="match status" value="1"/>
</dbReference>
<evidence type="ECO:0000256" key="7">
    <source>
        <dbReference type="ARBA" id="ARBA00023136"/>
    </source>
</evidence>
<feature type="domain" description="Sulfatase N-terminal" evidence="9">
    <location>
        <begin position="225"/>
        <end position="503"/>
    </location>
</feature>
<dbReference type="PANTHER" id="PTHR30443">
    <property type="entry name" value="INNER MEMBRANE PROTEIN"/>
    <property type="match status" value="1"/>
</dbReference>
<dbReference type="AlphaFoldDB" id="A0A348WM52"/>
<dbReference type="GO" id="GO:0009244">
    <property type="term" value="P:lipopolysaccharide core region biosynthetic process"/>
    <property type="evidence" value="ECO:0007669"/>
    <property type="project" value="TreeGrafter"/>
</dbReference>
<dbReference type="Proteomes" id="UP000262878">
    <property type="component" value="Unassembled WGS sequence"/>
</dbReference>
<evidence type="ECO:0000256" key="1">
    <source>
        <dbReference type="ARBA" id="ARBA00004429"/>
    </source>
</evidence>
<dbReference type="GO" id="GO:0016776">
    <property type="term" value="F:phosphotransferase activity, phosphate group as acceptor"/>
    <property type="evidence" value="ECO:0007669"/>
    <property type="project" value="TreeGrafter"/>
</dbReference>
<evidence type="ECO:0000256" key="4">
    <source>
        <dbReference type="ARBA" id="ARBA00022679"/>
    </source>
</evidence>
<dbReference type="PANTHER" id="PTHR30443:SF0">
    <property type="entry name" value="PHOSPHOETHANOLAMINE TRANSFERASE EPTA"/>
    <property type="match status" value="1"/>
</dbReference>
<dbReference type="SUPFAM" id="SSF53649">
    <property type="entry name" value="Alkaline phosphatase-like"/>
    <property type="match status" value="1"/>
</dbReference>
<feature type="domain" description="Phosphoethanolamine transferase N-terminal" evidence="10">
    <location>
        <begin position="50"/>
        <end position="198"/>
    </location>
</feature>
<name>A0A348WM52_9GAMM</name>
<keyword evidence="5 8" id="KW-0812">Transmembrane</keyword>
<feature type="transmembrane region" description="Helical" evidence="8">
    <location>
        <begin position="38"/>
        <end position="58"/>
    </location>
</feature>
<keyword evidence="6 8" id="KW-1133">Transmembrane helix</keyword>
<dbReference type="Pfam" id="PF08019">
    <property type="entry name" value="EptA_B_N"/>
    <property type="match status" value="1"/>
</dbReference>
<dbReference type="GO" id="GO:0005886">
    <property type="term" value="C:plasma membrane"/>
    <property type="evidence" value="ECO:0007669"/>
    <property type="project" value="UniProtKB-SubCell"/>
</dbReference>
<comment type="subcellular location">
    <subcellularLocation>
        <location evidence="1">Cell inner membrane</location>
        <topology evidence="1">Multi-pass membrane protein</topology>
    </subcellularLocation>
</comment>
<evidence type="ECO:0000256" key="2">
    <source>
        <dbReference type="ARBA" id="ARBA00022475"/>
    </source>
</evidence>
<proteinExistence type="predicted"/>
<evidence type="ECO:0000256" key="8">
    <source>
        <dbReference type="SAM" id="Phobius"/>
    </source>
</evidence>
<dbReference type="InterPro" id="IPR017850">
    <property type="entry name" value="Alkaline_phosphatase_core_sf"/>
</dbReference>
<evidence type="ECO:0000313" key="12">
    <source>
        <dbReference type="Proteomes" id="UP000262878"/>
    </source>
</evidence>
<gene>
    <name evidence="11" type="ORF">DCR58_02375</name>
</gene>
<keyword evidence="2" id="KW-1003">Cell membrane</keyword>
<dbReference type="CDD" id="cd16017">
    <property type="entry name" value="LptA"/>
    <property type="match status" value="1"/>
</dbReference>
<evidence type="ECO:0000256" key="6">
    <source>
        <dbReference type="ARBA" id="ARBA00022989"/>
    </source>
</evidence>
<dbReference type="InterPro" id="IPR012549">
    <property type="entry name" value="EptA-like_N"/>
</dbReference>
<feature type="transmembrane region" description="Helical" evidence="8">
    <location>
        <begin position="144"/>
        <end position="165"/>
    </location>
</feature>
<feature type="transmembrane region" description="Helical" evidence="8">
    <location>
        <begin position="110"/>
        <end position="132"/>
    </location>
</feature>
<organism evidence="11 12">
    <name type="scientific">Idiomarina baltica</name>
    <dbReference type="NCBI Taxonomy" id="190892"/>
    <lineage>
        <taxon>Bacteria</taxon>
        <taxon>Pseudomonadati</taxon>
        <taxon>Pseudomonadota</taxon>
        <taxon>Gammaproteobacteria</taxon>
        <taxon>Alteromonadales</taxon>
        <taxon>Idiomarinaceae</taxon>
        <taxon>Idiomarina</taxon>
    </lineage>
</organism>
<sequence>MKTVKLSSRLLILIATLWLTLAYCGPLLSSLNEYQTSLIAQMGFLFVIACVYAVLFLIARAFHCLKGAIFVLFTTAAVVTYWMNQYGVVIDPDMLINALETDTSEASDLISVKLILSVFLWGVVPAIVLIWMPVKPQPWVRTTLLSLGAGCILIAVAMGVLMTQYSEYSSLFRNHRDVKYRVIPFNVISASVSVAKAKLSTPETFIALGQDATQQPDNDKTPKVMVVIVGETARADHFSSNGYPRPTTTGIEQLAQQGELISFTNATSCGTATAISVPCMFSFYQAENYDNRARSTSNVLDVLDHAGINVSWIENNSGCKNVCDRVEEITAEDYCDSDQECFDTRMLEVLKTKLANAKQDSIIVLHSMGSHGPAYYKRSPQALKKFLPECTTIELNQCSVDTIKNAYDNSLIVTDKLVTGAINTLKEAPQLDTSLMYISDHGESLGDNGVYLHGLPNWMAPDEQRHVPWILWPANAWADRPDAAAKYPVNHDYLAHSLLGFFNVKTSLYQPQLDLAEQLAP</sequence>